<evidence type="ECO:0000313" key="3">
    <source>
        <dbReference type="EMBL" id="SFL11123.1"/>
    </source>
</evidence>
<dbReference type="Pfam" id="PF03401">
    <property type="entry name" value="TctC"/>
    <property type="match status" value="1"/>
</dbReference>
<dbReference type="STRING" id="1123062.SAMN02745775_1217"/>
<dbReference type="InterPro" id="IPR042100">
    <property type="entry name" value="Bug_dom1"/>
</dbReference>
<dbReference type="InterPro" id="IPR005064">
    <property type="entry name" value="BUG"/>
</dbReference>
<dbReference type="PANTHER" id="PTHR42928:SF5">
    <property type="entry name" value="BLR1237 PROTEIN"/>
    <property type="match status" value="1"/>
</dbReference>
<keyword evidence="4" id="KW-1185">Reference proteome</keyword>
<evidence type="ECO:0000256" key="2">
    <source>
        <dbReference type="SAM" id="SignalP"/>
    </source>
</evidence>
<dbReference type="PIRSF" id="PIRSF017082">
    <property type="entry name" value="YflP"/>
    <property type="match status" value="1"/>
</dbReference>
<proteinExistence type="inferred from homology"/>
<feature type="chain" id="PRO_5011658952" evidence="2">
    <location>
        <begin position="26"/>
        <end position="328"/>
    </location>
</feature>
<dbReference type="Gene3D" id="3.40.190.150">
    <property type="entry name" value="Bordetella uptake gene, domain 1"/>
    <property type="match status" value="1"/>
</dbReference>
<organism evidence="3 4">
    <name type="scientific">Falsiroseomonas stagni DSM 19981</name>
    <dbReference type="NCBI Taxonomy" id="1123062"/>
    <lineage>
        <taxon>Bacteria</taxon>
        <taxon>Pseudomonadati</taxon>
        <taxon>Pseudomonadota</taxon>
        <taxon>Alphaproteobacteria</taxon>
        <taxon>Acetobacterales</taxon>
        <taxon>Roseomonadaceae</taxon>
        <taxon>Falsiroseomonas</taxon>
    </lineage>
</organism>
<dbReference type="Gene3D" id="3.40.190.10">
    <property type="entry name" value="Periplasmic binding protein-like II"/>
    <property type="match status" value="1"/>
</dbReference>
<dbReference type="PANTHER" id="PTHR42928">
    <property type="entry name" value="TRICARBOXYLATE-BINDING PROTEIN"/>
    <property type="match status" value="1"/>
</dbReference>
<dbReference type="EMBL" id="FOSQ01000021">
    <property type="protein sequence ID" value="SFL11123.1"/>
    <property type="molecule type" value="Genomic_DNA"/>
</dbReference>
<dbReference type="CDD" id="cd07012">
    <property type="entry name" value="PBP2_Bug_TTT"/>
    <property type="match status" value="1"/>
</dbReference>
<gene>
    <name evidence="3" type="ORF">SAMN02745775_1217</name>
</gene>
<evidence type="ECO:0000256" key="1">
    <source>
        <dbReference type="ARBA" id="ARBA00006987"/>
    </source>
</evidence>
<dbReference type="Proteomes" id="UP000199473">
    <property type="component" value="Unassembled WGS sequence"/>
</dbReference>
<dbReference type="RefSeq" id="WP_217648869.1">
    <property type="nucleotide sequence ID" value="NZ_FOSQ01000021.1"/>
</dbReference>
<protein>
    <submittedName>
        <fullName evidence="3">Tripartite-type tricarboxylate transporter, receptor component TctC</fullName>
    </submittedName>
</protein>
<accession>A0A1I4F116</accession>
<reference evidence="3 4" key="1">
    <citation type="submission" date="2016-10" db="EMBL/GenBank/DDBJ databases">
        <authorList>
            <person name="de Groot N.N."/>
        </authorList>
    </citation>
    <scope>NUCLEOTIDE SEQUENCE [LARGE SCALE GENOMIC DNA]</scope>
    <source>
        <strain evidence="3 4">DSM 19981</strain>
    </source>
</reference>
<feature type="signal peptide" evidence="2">
    <location>
        <begin position="1"/>
        <end position="25"/>
    </location>
</feature>
<keyword evidence="3" id="KW-0675">Receptor</keyword>
<name>A0A1I4F116_9PROT</name>
<comment type="similarity">
    <text evidence="1">Belongs to the UPF0065 (bug) family.</text>
</comment>
<dbReference type="AlphaFoldDB" id="A0A1I4F116"/>
<evidence type="ECO:0000313" key="4">
    <source>
        <dbReference type="Proteomes" id="UP000199473"/>
    </source>
</evidence>
<sequence length="328" mass="34581">MTINRRSLLAASALVPFAAPGLAKAQGTDYPSRPINLVVPFPPGGQADLAARPVAGALERILRQPVVVQNRGGAAGAIGNGFVARSAPDGYTLVMALSSLAVIPEAERLFNRAPPYTADQFAPVALVNADPTMLAVPASAPWRTMEEFIAAARANPGNIPYGSSGTYGTLHVAMEMLAASANIRLLHVPFTGAGPAITALLGGQIQALASAPGTLTQHARDGRIRVLGCWGRERVAAFPEVPTFIEKGFADVEFYIWAGMFAPAATPAPVMQRLREAMRDAVQDPQLVQAFTAAGAPVRYMDAPEFAAFFAEDSARLVRAVQRIGRVE</sequence>
<keyword evidence="2" id="KW-0732">Signal</keyword>
<dbReference type="SUPFAM" id="SSF53850">
    <property type="entry name" value="Periplasmic binding protein-like II"/>
    <property type="match status" value="1"/>
</dbReference>